<keyword evidence="2" id="KW-1185">Reference proteome</keyword>
<dbReference type="Proteomes" id="UP000183447">
    <property type="component" value="Unassembled WGS sequence"/>
</dbReference>
<dbReference type="OrthoDB" id="7959514at2"/>
<organism evidence="1 2">
    <name type="scientific">Devosia enhydra</name>
    <dbReference type="NCBI Taxonomy" id="665118"/>
    <lineage>
        <taxon>Bacteria</taxon>
        <taxon>Pseudomonadati</taxon>
        <taxon>Pseudomonadota</taxon>
        <taxon>Alphaproteobacteria</taxon>
        <taxon>Hyphomicrobiales</taxon>
        <taxon>Devosiaceae</taxon>
        <taxon>Devosia</taxon>
    </lineage>
</organism>
<evidence type="ECO:0000313" key="2">
    <source>
        <dbReference type="Proteomes" id="UP000183447"/>
    </source>
</evidence>
<protein>
    <submittedName>
        <fullName evidence="1">Uncharacterized protein</fullName>
    </submittedName>
</protein>
<accession>A0A1K2HWM1</accession>
<reference evidence="1 2" key="1">
    <citation type="submission" date="2016-11" db="EMBL/GenBank/DDBJ databases">
        <authorList>
            <person name="Jaros S."/>
            <person name="Januszkiewicz K."/>
            <person name="Wedrychowicz H."/>
        </authorList>
    </citation>
    <scope>NUCLEOTIDE SEQUENCE [LARGE SCALE GENOMIC DNA]</scope>
    <source>
        <strain evidence="1 2">ATCC 23634</strain>
    </source>
</reference>
<name>A0A1K2HWM1_9HYPH</name>
<sequence>MRSISAAGRRFFEGHAYNLGVITLAIALGGIGLAYAIDGAVRHIADQSTPTDGRMFARTIADRTLTIPSAWFRTEDVASGDFSRQVDLSVMLPLGAEGSPVRVDVSLMPRSAVRPSSGLLDGVYLHMFQPQQVSGPPGLIGKPLRNMDGYSGETVWYDALSAEPFVAKCMVPVAEGAPAQCLRAVYLQTGIAAVYSFDQSLLWAWRDFDAEMSEKLRTIGAL</sequence>
<dbReference type="RefSeq" id="WP_072340696.1">
    <property type="nucleotide sequence ID" value="NZ_FPKU01000001.1"/>
</dbReference>
<gene>
    <name evidence="1" type="ORF">SAMN02983003_1628</name>
</gene>
<evidence type="ECO:0000313" key="1">
    <source>
        <dbReference type="EMBL" id="SFZ83410.1"/>
    </source>
</evidence>
<dbReference type="EMBL" id="FPKU01000001">
    <property type="protein sequence ID" value="SFZ83410.1"/>
    <property type="molecule type" value="Genomic_DNA"/>
</dbReference>
<proteinExistence type="predicted"/>
<dbReference type="AlphaFoldDB" id="A0A1K2HWM1"/>